<evidence type="ECO:0000256" key="14">
    <source>
        <dbReference type="PROSITE-ProRule" id="PRU10132"/>
    </source>
</evidence>
<evidence type="ECO:0008006" key="21">
    <source>
        <dbReference type="Google" id="ProtNLM"/>
    </source>
</evidence>
<keyword evidence="5 13" id="KW-0479">Metal-binding</keyword>
<feature type="domain" description="THIF-type NAD/FAD binding fold" evidence="16">
    <location>
        <begin position="45"/>
        <end position="462"/>
    </location>
</feature>
<proteinExistence type="inferred from homology"/>
<feature type="binding site" evidence="13">
    <location>
        <position position="202"/>
    </location>
    <ligand>
        <name>Zn(2+)</name>
        <dbReference type="ChEBI" id="CHEBI:29105"/>
    </ligand>
</feature>
<evidence type="ECO:0000256" key="8">
    <source>
        <dbReference type="ARBA" id="ARBA00022833"/>
    </source>
</evidence>
<evidence type="ECO:0000256" key="5">
    <source>
        <dbReference type="ARBA" id="ARBA00022723"/>
    </source>
</evidence>
<keyword evidence="8 13" id="KW-0862">Zinc</keyword>
<dbReference type="InterPro" id="IPR028077">
    <property type="entry name" value="UAE_UbL_dom"/>
</dbReference>
<dbReference type="PANTHER" id="PTHR10953:SF5">
    <property type="entry name" value="SUMO-ACTIVATING ENZYME SUBUNIT 2"/>
    <property type="match status" value="1"/>
</dbReference>
<dbReference type="FunFam" id="3.50.50.80:FF:000002">
    <property type="entry name" value="SUMO-activating enzyme subunit 2"/>
    <property type="match status" value="1"/>
</dbReference>
<dbReference type="InterPro" id="IPR023318">
    <property type="entry name" value="Ub_act_enz_dom_a_sf"/>
</dbReference>
<dbReference type="GO" id="GO:0046872">
    <property type="term" value="F:metal ion binding"/>
    <property type="evidence" value="ECO:0007669"/>
    <property type="project" value="UniProtKB-KW"/>
</dbReference>
<evidence type="ECO:0000256" key="11">
    <source>
        <dbReference type="PIRSR" id="PIRSR039133-1"/>
    </source>
</evidence>
<sequence>PAEPEIIPLKPLGKATIVRLRSLKELLTNPPFCPNMSRESHSTAILGQTLHQRVSSCRVLMVGAGGIGCELLKNLVLSGFKNIEVVSANPVDLDTIDLSNLNRQFLFQKQHIKKSKAHVAKESALRFNPSVNIVSHHANIKDKEFSIEWFKGFDLVLNALDNLDARRYVNMMCLAADVPLVESGTTGYLGQAYVIKKDVTECFDCSPKETPKTYPVCTIRSTPSAPIHCIVWAKSYLFSQLFGNAEEDDEDAFEKETSDENVQELEALARETEELKKIEDAIGTDSYAKKVFDKIFTRDIERLLTMDEMWKNRSPPKPLFFDELEQSMASTDSNGAGGLKDQHIWSIRDNFDMFKDSLQRLSSRLIDAKKESEKNVLVFDKDDDDAMDFVTAASNLRSANFRIALKSRFDVKSMAGNIIPAIATTNAVIAGIVVMQAYKILNGQLSETKRVRTQYTYLKQVTRRPGLLVLEQNSEPQPHCAVCRTTNIALKIDVHHTTLKFLIDNILVASAESGGFGMSEEVTIVEGERLLYDIEFDDNVNKTLEELGLDDGKVVNIKDDNVDDDNGVNLVLQHAASATLKNDALFEISGPTRKPVPESLGKRKREEEDEPTNDAKKATLGEVSPHAVPTQSANGVIELNDDETTLDEDGRTVKVWVLEDD</sequence>
<evidence type="ECO:0000313" key="20">
    <source>
        <dbReference type="Proteomes" id="UP000654370"/>
    </source>
</evidence>
<feature type="domain" description="Ubiquitin-activating enzyme SCCH" evidence="17">
    <location>
        <begin position="355"/>
        <end position="412"/>
    </location>
</feature>
<feature type="non-terminal residue" evidence="19">
    <location>
        <position position="661"/>
    </location>
</feature>
<dbReference type="Pfam" id="PF14732">
    <property type="entry name" value="UAE_UbL"/>
    <property type="match status" value="1"/>
</dbReference>
<dbReference type="OrthoDB" id="10255449at2759"/>
<evidence type="ECO:0000256" key="3">
    <source>
        <dbReference type="ARBA" id="ARBA00005673"/>
    </source>
</evidence>
<feature type="binding site" evidence="13">
    <location>
        <position position="483"/>
    </location>
    <ligand>
        <name>Zn(2+)</name>
        <dbReference type="ChEBI" id="CHEBI:29105"/>
    </ligand>
</feature>
<evidence type="ECO:0000256" key="9">
    <source>
        <dbReference type="ARBA" id="ARBA00022840"/>
    </source>
</evidence>
<keyword evidence="7" id="KW-0833">Ubl conjugation pathway</keyword>
<dbReference type="Pfam" id="PF00899">
    <property type="entry name" value="ThiF"/>
    <property type="match status" value="1"/>
</dbReference>
<dbReference type="Gene3D" id="1.10.10.520">
    <property type="entry name" value="Ubiquitin activating enzymes (Uba3). Chain: B, domain 2"/>
    <property type="match status" value="1"/>
</dbReference>
<dbReference type="InterPro" id="IPR042449">
    <property type="entry name" value="Ub-E1_IAD_1"/>
</dbReference>
<gene>
    <name evidence="19" type="ORF">INT43_007488</name>
</gene>
<feature type="binding site" evidence="12">
    <location>
        <begin position="161"/>
        <end position="166"/>
    </location>
    <ligand>
        <name>ATP</name>
        <dbReference type="ChEBI" id="CHEBI:30616"/>
    </ligand>
</feature>
<feature type="region of interest" description="Disordered" evidence="15">
    <location>
        <begin position="589"/>
        <end position="644"/>
    </location>
</feature>
<dbReference type="GO" id="GO:0005737">
    <property type="term" value="C:cytoplasm"/>
    <property type="evidence" value="ECO:0007669"/>
    <property type="project" value="TreeGrafter"/>
</dbReference>
<dbReference type="PIRSF" id="PIRSF039133">
    <property type="entry name" value="SUMO_E1B"/>
    <property type="match status" value="1"/>
</dbReference>
<dbReference type="GO" id="GO:0016925">
    <property type="term" value="P:protein sumoylation"/>
    <property type="evidence" value="ECO:0007669"/>
    <property type="project" value="UniProtKB-UniPathway"/>
</dbReference>
<evidence type="ECO:0000313" key="19">
    <source>
        <dbReference type="EMBL" id="KAG2182557.1"/>
    </source>
</evidence>
<keyword evidence="10" id="KW-0539">Nucleus</keyword>
<evidence type="ECO:0000256" key="12">
    <source>
        <dbReference type="PIRSR" id="PIRSR039133-2"/>
    </source>
</evidence>
<protein>
    <recommendedName>
        <fullName evidence="21">Ubiquitin-activating enzyme E1-like</fullName>
    </recommendedName>
</protein>
<dbReference type="GO" id="GO:0005524">
    <property type="term" value="F:ATP binding"/>
    <property type="evidence" value="ECO:0007669"/>
    <property type="project" value="UniProtKB-KW"/>
</dbReference>
<keyword evidence="6 12" id="KW-0547">Nucleotide-binding</keyword>
<name>A0A8H7UI45_MORIS</name>
<dbReference type="PANTHER" id="PTHR10953">
    <property type="entry name" value="UBIQUITIN-ACTIVATING ENZYME E1"/>
    <property type="match status" value="1"/>
</dbReference>
<comment type="pathway">
    <text evidence="2">Protein modification; protein sumoylation.</text>
</comment>
<evidence type="ECO:0000256" key="7">
    <source>
        <dbReference type="ARBA" id="ARBA00022786"/>
    </source>
</evidence>
<dbReference type="PROSITE" id="PS00865">
    <property type="entry name" value="UBIQUITIN_ACTIVAT_2"/>
    <property type="match status" value="1"/>
</dbReference>
<dbReference type="InterPro" id="IPR033127">
    <property type="entry name" value="UBQ-activ_enz_E1_Cys_AS"/>
</dbReference>
<evidence type="ECO:0000256" key="4">
    <source>
        <dbReference type="ARBA" id="ARBA00022679"/>
    </source>
</evidence>
<dbReference type="GO" id="GO:0019948">
    <property type="term" value="F:SUMO activating enzyme activity"/>
    <property type="evidence" value="ECO:0007669"/>
    <property type="project" value="InterPro"/>
</dbReference>
<dbReference type="InterPro" id="IPR000594">
    <property type="entry name" value="ThiF_NAD_FAD-bd"/>
</dbReference>
<dbReference type="GO" id="GO:0016740">
    <property type="term" value="F:transferase activity"/>
    <property type="evidence" value="ECO:0007669"/>
    <property type="project" value="UniProtKB-KW"/>
</dbReference>
<dbReference type="GO" id="GO:0031510">
    <property type="term" value="C:SUMO activating enzyme complex"/>
    <property type="evidence" value="ECO:0007669"/>
    <property type="project" value="TreeGrafter"/>
</dbReference>
<evidence type="ECO:0000256" key="10">
    <source>
        <dbReference type="ARBA" id="ARBA00023242"/>
    </source>
</evidence>
<accession>A0A8H7UI45</accession>
<dbReference type="FunFam" id="3.40.50.720:FF:000618">
    <property type="entry name" value="SUMO-activating enzyme subunit 2"/>
    <property type="match status" value="1"/>
</dbReference>
<evidence type="ECO:0000259" key="16">
    <source>
        <dbReference type="Pfam" id="PF00899"/>
    </source>
</evidence>
<feature type="domain" description="Ubiquitin/SUMO-activating enzyme ubiquitin-like" evidence="18">
    <location>
        <begin position="490"/>
        <end position="576"/>
    </location>
</feature>
<evidence type="ECO:0000256" key="13">
    <source>
        <dbReference type="PIRSR" id="PIRSR039133-3"/>
    </source>
</evidence>
<dbReference type="Pfam" id="PF10585">
    <property type="entry name" value="UBA_E1_SCCH"/>
    <property type="match status" value="1"/>
</dbReference>
<evidence type="ECO:0000259" key="17">
    <source>
        <dbReference type="Pfam" id="PF10585"/>
    </source>
</evidence>
<dbReference type="InterPro" id="IPR045886">
    <property type="entry name" value="ThiF/MoeB/HesA"/>
</dbReference>
<reference evidence="19" key="1">
    <citation type="submission" date="2020-12" db="EMBL/GenBank/DDBJ databases">
        <title>Metabolic potential, ecology and presence of endohyphal bacteria is reflected in genomic diversity of Mucoromycotina.</title>
        <authorList>
            <person name="Muszewska A."/>
            <person name="Okrasinska A."/>
            <person name="Steczkiewicz K."/>
            <person name="Drgas O."/>
            <person name="Orlowska M."/>
            <person name="Perlinska-Lenart U."/>
            <person name="Aleksandrzak-Piekarczyk T."/>
            <person name="Szatraj K."/>
            <person name="Zielenkiewicz U."/>
            <person name="Pilsyk S."/>
            <person name="Malc E."/>
            <person name="Mieczkowski P."/>
            <person name="Kruszewska J.S."/>
            <person name="Biernat P."/>
            <person name="Pawlowska J."/>
        </authorList>
    </citation>
    <scope>NUCLEOTIDE SEQUENCE</scope>
    <source>
        <strain evidence="19">WA0000067209</strain>
    </source>
</reference>
<keyword evidence="9 12" id="KW-0067">ATP-binding</keyword>
<dbReference type="UniPathway" id="UPA00886"/>
<feature type="binding site" evidence="12">
    <location>
        <begin position="100"/>
        <end position="103"/>
    </location>
    <ligand>
        <name>ATP</name>
        <dbReference type="ChEBI" id="CHEBI:30616"/>
    </ligand>
</feature>
<feature type="binding site" evidence="13">
    <location>
        <position position="205"/>
    </location>
    <ligand>
        <name>Zn(2+)</name>
        <dbReference type="ChEBI" id="CHEBI:29105"/>
    </ligand>
</feature>
<evidence type="ECO:0000256" key="6">
    <source>
        <dbReference type="ARBA" id="ARBA00022741"/>
    </source>
</evidence>
<feature type="binding site" evidence="12">
    <location>
        <position position="92"/>
    </location>
    <ligand>
        <name>ATP</name>
        <dbReference type="ChEBI" id="CHEBI:30616"/>
    </ligand>
</feature>
<evidence type="ECO:0000259" key="18">
    <source>
        <dbReference type="Pfam" id="PF14732"/>
    </source>
</evidence>
<dbReference type="Gene3D" id="3.50.50.80">
    <property type="entry name" value="Ubiquitin-activating enzyme E1, inactive adenylation domain, subdomain 1"/>
    <property type="match status" value="1"/>
</dbReference>
<comment type="similarity">
    <text evidence="3">Belongs to the ubiquitin-activating E1 family.</text>
</comment>
<keyword evidence="20" id="KW-1185">Reference proteome</keyword>
<evidence type="ECO:0000256" key="1">
    <source>
        <dbReference type="ARBA" id="ARBA00004123"/>
    </source>
</evidence>
<dbReference type="InterPro" id="IPR035985">
    <property type="entry name" value="Ubiquitin-activating_enz"/>
</dbReference>
<dbReference type="EMBL" id="JAEPQZ010000004">
    <property type="protein sequence ID" value="KAG2182557.1"/>
    <property type="molecule type" value="Genomic_DNA"/>
</dbReference>
<dbReference type="AlphaFoldDB" id="A0A8H7UI45"/>
<keyword evidence="4" id="KW-0808">Transferase</keyword>
<organism evidence="19 20">
    <name type="scientific">Mortierella isabellina</name>
    <name type="common">Filamentous fungus</name>
    <name type="synonym">Umbelopsis isabellina</name>
    <dbReference type="NCBI Taxonomy" id="91625"/>
    <lineage>
        <taxon>Eukaryota</taxon>
        <taxon>Fungi</taxon>
        <taxon>Fungi incertae sedis</taxon>
        <taxon>Mucoromycota</taxon>
        <taxon>Mucoromycotina</taxon>
        <taxon>Umbelopsidomycetes</taxon>
        <taxon>Umbelopsidales</taxon>
        <taxon>Umbelopsidaceae</taxon>
        <taxon>Umbelopsis</taxon>
    </lineage>
</organism>
<dbReference type="InterPro" id="IPR019572">
    <property type="entry name" value="UBA_E1_SCCH"/>
</dbReference>
<comment type="subcellular location">
    <subcellularLocation>
        <location evidence="1">Nucleus</location>
    </subcellularLocation>
</comment>
<evidence type="ECO:0000256" key="15">
    <source>
        <dbReference type="SAM" id="MobiDB-lite"/>
    </source>
</evidence>
<dbReference type="Proteomes" id="UP000654370">
    <property type="component" value="Unassembled WGS sequence"/>
</dbReference>
<dbReference type="FunFam" id="1.10.10.520:FF:000011">
    <property type="entry name" value="Ubiquitin-activating enzyme E1-like"/>
    <property type="match status" value="1"/>
</dbReference>
<comment type="caution">
    <text evidence="19">The sequence shown here is derived from an EMBL/GenBank/DDBJ whole genome shotgun (WGS) entry which is preliminary data.</text>
</comment>
<feature type="binding site" evidence="12">
    <location>
        <position position="116"/>
    </location>
    <ligand>
        <name>ATP</name>
        <dbReference type="ChEBI" id="CHEBI:30616"/>
    </ligand>
</feature>
<dbReference type="InterPro" id="IPR030661">
    <property type="entry name" value="Uba2"/>
</dbReference>
<feature type="binding site" evidence="12">
    <location>
        <begin position="63"/>
        <end position="68"/>
    </location>
    <ligand>
        <name>ATP</name>
        <dbReference type="ChEBI" id="CHEBI:30616"/>
    </ligand>
</feature>
<feature type="binding site" evidence="13">
    <location>
        <position position="480"/>
    </location>
    <ligand>
        <name>Zn(2+)</name>
        <dbReference type="ChEBI" id="CHEBI:29105"/>
    </ligand>
</feature>
<dbReference type="SUPFAM" id="SSF69572">
    <property type="entry name" value="Activating enzymes of the ubiquitin-like proteins"/>
    <property type="match status" value="1"/>
</dbReference>
<dbReference type="Gene3D" id="3.10.290.20">
    <property type="entry name" value="Ubiquitin-like 2 activating enzyme e1b. Chain: B, domain 3"/>
    <property type="match status" value="1"/>
</dbReference>
<feature type="active site" description="Glycyl thioester intermediate" evidence="11 14">
    <location>
        <position position="217"/>
    </location>
</feature>
<evidence type="ECO:0000256" key="2">
    <source>
        <dbReference type="ARBA" id="ARBA00004718"/>
    </source>
</evidence>